<accession>A0AAD6CCR8</accession>
<evidence type="ECO:0000259" key="1">
    <source>
        <dbReference type="Pfam" id="PF20183"/>
    </source>
</evidence>
<dbReference type="Proteomes" id="UP001213681">
    <property type="component" value="Unassembled WGS sequence"/>
</dbReference>
<dbReference type="InterPro" id="IPR046676">
    <property type="entry name" value="DUF6546"/>
</dbReference>
<dbReference type="EMBL" id="JAPVEA010000002">
    <property type="protein sequence ID" value="KAJ5460845.1"/>
    <property type="molecule type" value="Genomic_DNA"/>
</dbReference>
<comment type="caution">
    <text evidence="2">The sequence shown here is derived from an EMBL/GenBank/DDBJ whole genome shotgun (WGS) entry which is preliminary data.</text>
</comment>
<dbReference type="GeneID" id="81596023"/>
<reference evidence="2" key="1">
    <citation type="submission" date="2022-12" db="EMBL/GenBank/DDBJ databases">
        <authorList>
            <person name="Petersen C."/>
        </authorList>
    </citation>
    <scope>NUCLEOTIDE SEQUENCE</scope>
    <source>
        <strain evidence="2">IBT 16125</strain>
    </source>
</reference>
<sequence>MESLPPELISRILVYIIDGRLRSHPGISLAPYATLSRRWQAQIERCTFSYIYITTPRRLEEFERLLWTPRRRSCVRFIQLVVELESYDEKARAHFETDEERQRNDEIFTTTIGSLFKILSDWPANLDIGVDIKAQSPGDYLALKDPKERRQRKRAAAERVNDLLNKRYERSYLKFSRTTTETECPVVPAVTGLSIWGAAKGRLIEPASSVFIASKLPRLNRVDLEMQDDCRRDEQLRQLLRSDFARNLDLFPGSVQRFGLRFFHAPPRNQNYLPPDITEDGVDILSSQLRTFSQRLERLEINDSVVGPELFWPSTLPGDNLVNPPFWPLLIEVSVKYMEITPSGEWLLDRDPGETPEDSTDDFDATFGDEEDSYPEYVRIPLQDRKSKFFRTRIIAGHIDRLYASAGRAALRMPKLRWMTLQNVGPVHYSLEYEVQAGLSKLTWRNQDLTDGPYEPDALVRREKAKSLYQPDEEVFEIWRNVAIQHTGRDVEIEFKEWGC</sequence>
<proteinExistence type="predicted"/>
<dbReference type="Pfam" id="PF20183">
    <property type="entry name" value="DUF6546"/>
    <property type="match status" value="1"/>
</dbReference>
<evidence type="ECO:0000313" key="2">
    <source>
        <dbReference type="EMBL" id="KAJ5460845.1"/>
    </source>
</evidence>
<dbReference type="AlphaFoldDB" id="A0AAD6CCR8"/>
<protein>
    <recommendedName>
        <fullName evidence="1">DUF6546 domain-containing protein</fullName>
    </recommendedName>
</protein>
<evidence type="ECO:0000313" key="3">
    <source>
        <dbReference type="Proteomes" id="UP001213681"/>
    </source>
</evidence>
<name>A0AAD6CCR8_9EURO</name>
<gene>
    <name evidence="2" type="ORF">N7458_002397</name>
</gene>
<dbReference type="RefSeq" id="XP_056769887.1">
    <property type="nucleotide sequence ID" value="XM_056905780.1"/>
</dbReference>
<reference evidence="2" key="2">
    <citation type="journal article" date="2023" name="IMA Fungus">
        <title>Comparative genomic study of the Penicillium genus elucidates a diverse pangenome and 15 lateral gene transfer events.</title>
        <authorList>
            <person name="Petersen C."/>
            <person name="Sorensen T."/>
            <person name="Nielsen M.R."/>
            <person name="Sondergaard T.E."/>
            <person name="Sorensen J.L."/>
            <person name="Fitzpatrick D.A."/>
            <person name="Frisvad J.C."/>
            <person name="Nielsen K.L."/>
        </authorList>
    </citation>
    <scope>NUCLEOTIDE SEQUENCE</scope>
    <source>
        <strain evidence="2">IBT 16125</strain>
    </source>
</reference>
<organism evidence="2 3">
    <name type="scientific">Penicillium daleae</name>
    <dbReference type="NCBI Taxonomy" id="63821"/>
    <lineage>
        <taxon>Eukaryota</taxon>
        <taxon>Fungi</taxon>
        <taxon>Dikarya</taxon>
        <taxon>Ascomycota</taxon>
        <taxon>Pezizomycotina</taxon>
        <taxon>Eurotiomycetes</taxon>
        <taxon>Eurotiomycetidae</taxon>
        <taxon>Eurotiales</taxon>
        <taxon>Aspergillaceae</taxon>
        <taxon>Penicillium</taxon>
    </lineage>
</organism>
<keyword evidence="3" id="KW-1185">Reference proteome</keyword>
<feature type="domain" description="DUF6546" evidence="1">
    <location>
        <begin position="388"/>
        <end position="494"/>
    </location>
</feature>